<evidence type="ECO:0000313" key="2">
    <source>
        <dbReference type="EMBL" id="RSL32950.1"/>
    </source>
</evidence>
<keyword evidence="1" id="KW-0732">Signal</keyword>
<gene>
    <name evidence="2" type="ORF">D7Z54_13075</name>
</gene>
<sequence length="126" mass="14604">MKRLILIFAVFMVAVSSHPHTGEAASLKEIFLFRATVEADDGTYHWEYNSPDDFEYHAKGKVVHGTEAEGQVKEIYEQADLFEEVNKEALAKAFQQAGYEDMTRLDVRWQNGNGDLYTWLWEKKQQ</sequence>
<evidence type="ECO:0000256" key="1">
    <source>
        <dbReference type="SAM" id="SignalP"/>
    </source>
</evidence>
<comment type="caution">
    <text evidence="2">The sequence shown here is derived from an EMBL/GenBank/DDBJ whole genome shotgun (WGS) entry which is preliminary data.</text>
</comment>
<dbReference type="RefSeq" id="WP_125556300.1">
    <property type="nucleotide sequence ID" value="NZ_RBVX01000011.1"/>
</dbReference>
<feature type="chain" id="PRO_5039107460" evidence="1">
    <location>
        <begin position="22"/>
        <end position="126"/>
    </location>
</feature>
<proteinExistence type="predicted"/>
<organism evidence="2 3">
    <name type="scientific">Salibacterium salarium</name>
    <dbReference type="NCBI Taxonomy" id="284579"/>
    <lineage>
        <taxon>Bacteria</taxon>
        <taxon>Bacillati</taxon>
        <taxon>Bacillota</taxon>
        <taxon>Bacilli</taxon>
        <taxon>Bacillales</taxon>
        <taxon>Bacillaceae</taxon>
    </lineage>
</organism>
<feature type="signal peptide" evidence="1">
    <location>
        <begin position="1"/>
        <end position="21"/>
    </location>
</feature>
<keyword evidence="3" id="KW-1185">Reference proteome</keyword>
<name>A0A3R9P7F7_9BACI</name>
<dbReference type="AlphaFoldDB" id="A0A3R9P7F7"/>
<dbReference type="EMBL" id="RBVX01000011">
    <property type="protein sequence ID" value="RSL32950.1"/>
    <property type="molecule type" value="Genomic_DNA"/>
</dbReference>
<reference evidence="2 3" key="1">
    <citation type="submission" date="2018-10" db="EMBL/GenBank/DDBJ databases">
        <title>Draft genome sequence of Bacillus salarius IM0101, isolated from a hypersaline soil in Inner Mongolia, China.</title>
        <authorList>
            <person name="Yamprayoonswat W."/>
            <person name="Boonvisut S."/>
            <person name="Jumpathong W."/>
            <person name="Sittihan S."/>
            <person name="Ruangsuj P."/>
            <person name="Wanthongcharoen S."/>
            <person name="Thongpramul N."/>
            <person name="Pimmason S."/>
            <person name="Yu B."/>
            <person name="Yasawong M."/>
        </authorList>
    </citation>
    <scope>NUCLEOTIDE SEQUENCE [LARGE SCALE GENOMIC DNA]</scope>
    <source>
        <strain evidence="2 3">IM0101</strain>
    </source>
</reference>
<dbReference type="Proteomes" id="UP000275076">
    <property type="component" value="Unassembled WGS sequence"/>
</dbReference>
<accession>A0A3R9P7F7</accession>
<dbReference type="OrthoDB" id="2886745at2"/>
<evidence type="ECO:0000313" key="3">
    <source>
        <dbReference type="Proteomes" id="UP000275076"/>
    </source>
</evidence>
<protein>
    <submittedName>
        <fullName evidence="2">Uncharacterized protein</fullName>
    </submittedName>
</protein>